<dbReference type="Pfam" id="PF05721">
    <property type="entry name" value="PhyH"/>
    <property type="match status" value="1"/>
</dbReference>
<dbReference type="Gene3D" id="2.60.120.620">
    <property type="entry name" value="q2cbj1_9rhob like domain"/>
    <property type="match status" value="1"/>
</dbReference>
<evidence type="ECO:0000313" key="7">
    <source>
        <dbReference type="Proteomes" id="UP000070544"/>
    </source>
</evidence>
<feature type="region of interest" description="Disordered" evidence="5">
    <location>
        <begin position="47"/>
        <end position="67"/>
    </location>
</feature>
<evidence type="ECO:0000313" key="6">
    <source>
        <dbReference type="EMBL" id="KXS10551.1"/>
    </source>
</evidence>
<dbReference type="Proteomes" id="UP000070544">
    <property type="component" value="Unassembled WGS sequence"/>
</dbReference>
<comment type="similarity">
    <text evidence="2">Belongs to the PhyH family.</text>
</comment>
<dbReference type="OMA" id="KYSEDNW"/>
<keyword evidence="4" id="KW-0408">Iron</keyword>
<dbReference type="PANTHER" id="PTHR20883:SF15">
    <property type="entry name" value="PHYTANOYL-COA DIOXYGENASE DOMAIN-CONTAINING PROTEIN 1"/>
    <property type="match status" value="1"/>
</dbReference>
<evidence type="ECO:0000256" key="4">
    <source>
        <dbReference type="ARBA" id="ARBA00023004"/>
    </source>
</evidence>
<keyword evidence="6" id="KW-0560">Oxidoreductase</keyword>
<keyword evidence="7" id="KW-1185">Reference proteome</keyword>
<dbReference type="EMBL" id="KQ965820">
    <property type="protein sequence ID" value="KXS10551.1"/>
    <property type="molecule type" value="Genomic_DNA"/>
</dbReference>
<comment type="cofactor">
    <cofactor evidence="1">
        <name>Fe cation</name>
        <dbReference type="ChEBI" id="CHEBI:24875"/>
    </cofactor>
</comment>
<keyword evidence="3" id="KW-0479">Metal-binding</keyword>
<accession>A0A139A1D8</accession>
<dbReference type="GO" id="GO:0046872">
    <property type="term" value="F:metal ion binding"/>
    <property type="evidence" value="ECO:0007669"/>
    <property type="project" value="UniProtKB-KW"/>
</dbReference>
<feature type="compositionally biased region" description="Polar residues" evidence="5">
    <location>
        <begin position="50"/>
        <end position="67"/>
    </location>
</feature>
<gene>
    <name evidence="6" type="ORF">M427DRAFT_475297</name>
</gene>
<dbReference type="InterPro" id="IPR008775">
    <property type="entry name" value="Phytyl_CoA_dOase-like"/>
</dbReference>
<proteinExistence type="inferred from homology"/>
<dbReference type="STRING" id="1344416.A0A139A1D8"/>
<evidence type="ECO:0000256" key="2">
    <source>
        <dbReference type="ARBA" id="ARBA00005830"/>
    </source>
</evidence>
<dbReference type="GO" id="GO:0051213">
    <property type="term" value="F:dioxygenase activity"/>
    <property type="evidence" value="ECO:0007669"/>
    <property type="project" value="UniProtKB-KW"/>
</dbReference>
<dbReference type="AlphaFoldDB" id="A0A139A1D8"/>
<sequence length="290" mass="32702">MPSFLTESQLEQFDRDGYLLIPGFLSENDCEGLRNEADRLVDEELDLSTHPGTRFTTTEQDSPDSQTSDVYFMTSGDKVRFFLEPLAVDQTGKRLLVPSKRHAVNKIGHALHLLNPVYRRVSSRPEIKSIARDLGFEDPILVQSMAILKPPRVGGEVSSHQDASFLGTRPLDTCVGFWWPMEKAEKGNGCLWVVPGSHKGSLKSRMVETGATEQSHPQESEWLPVEVDAGTLVLIHGRLVHKSEANTSQRSRYAYTFHVAEDGLRAKWDELNWLQPSSETPFTRLYDFES</sequence>
<dbReference type="PANTHER" id="PTHR20883">
    <property type="entry name" value="PHYTANOYL-COA DIOXYGENASE DOMAIN CONTAINING 1"/>
    <property type="match status" value="1"/>
</dbReference>
<keyword evidence="6" id="KW-0223">Dioxygenase</keyword>
<name>A0A139A1D8_GONPJ</name>
<dbReference type="OrthoDB" id="445007at2759"/>
<evidence type="ECO:0000256" key="1">
    <source>
        <dbReference type="ARBA" id="ARBA00001962"/>
    </source>
</evidence>
<evidence type="ECO:0000256" key="3">
    <source>
        <dbReference type="ARBA" id="ARBA00022723"/>
    </source>
</evidence>
<dbReference type="SUPFAM" id="SSF51197">
    <property type="entry name" value="Clavaminate synthase-like"/>
    <property type="match status" value="1"/>
</dbReference>
<organism evidence="6 7">
    <name type="scientific">Gonapodya prolifera (strain JEL478)</name>
    <name type="common">Monoblepharis prolifera</name>
    <dbReference type="NCBI Taxonomy" id="1344416"/>
    <lineage>
        <taxon>Eukaryota</taxon>
        <taxon>Fungi</taxon>
        <taxon>Fungi incertae sedis</taxon>
        <taxon>Chytridiomycota</taxon>
        <taxon>Chytridiomycota incertae sedis</taxon>
        <taxon>Monoblepharidomycetes</taxon>
        <taxon>Monoblepharidales</taxon>
        <taxon>Gonapodyaceae</taxon>
        <taxon>Gonapodya</taxon>
    </lineage>
</organism>
<evidence type="ECO:0000256" key="5">
    <source>
        <dbReference type="SAM" id="MobiDB-lite"/>
    </source>
</evidence>
<reference evidence="6 7" key="1">
    <citation type="journal article" date="2015" name="Genome Biol. Evol.">
        <title>Phylogenomic analyses indicate that early fungi evolved digesting cell walls of algal ancestors of land plants.</title>
        <authorList>
            <person name="Chang Y."/>
            <person name="Wang S."/>
            <person name="Sekimoto S."/>
            <person name="Aerts A.L."/>
            <person name="Choi C."/>
            <person name="Clum A."/>
            <person name="LaButti K.M."/>
            <person name="Lindquist E.A."/>
            <person name="Yee Ngan C."/>
            <person name="Ohm R.A."/>
            <person name="Salamov A.A."/>
            <person name="Grigoriev I.V."/>
            <person name="Spatafora J.W."/>
            <person name="Berbee M.L."/>
        </authorList>
    </citation>
    <scope>NUCLEOTIDE SEQUENCE [LARGE SCALE GENOMIC DNA]</scope>
    <source>
        <strain evidence="6 7">JEL478</strain>
    </source>
</reference>
<protein>
    <submittedName>
        <fullName evidence="6">Phytanoyl-CoA dioxygenase domain-containing 1</fullName>
    </submittedName>
</protein>